<reference evidence="24" key="3">
    <citation type="submission" date="2025-09" db="UniProtKB">
        <authorList>
            <consortium name="Ensembl"/>
        </authorList>
    </citation>
    <scope>IDENTIFICATION</scope>
</reference>
<dbReference type="InterPro" id="IPR023395">
    <property type="entry name" value="MCP_dom_sf"/>
</dbReference>
<evidence type="ECO:0000256" key="14">
    <source>
        <dbReference type="ARBA" id="ARBA00048440"/>
    </source>
</evidence>
<evidence type="ECO:0000256" key="9">
    <source>
        <dbReference type="ARBA" id="ARBA00036042"/>
    </source>
</evidence>
<evidence type="ECO:0000256" key="5">
    <source>
        <dbReference type="ARBA" id="ARBA00022737"/>
    </source>
</evidence>
<dbReference type="PANTHER" id="PTHR45788:SF4">
    <property type="entry name" value="TRICARBOXYLATE TRANSPORT PROTEIN, MITOCHONDRIAL"/>
    <property type="match status" value="1"/>
</dbReference>
<dbReference type="InterPro" id="IPR018108">
    <property type="entry name" value="MCP_transmembrane"/>
</dbReference>
<evidence type="ECO:0000256" key="22">
    <source>
        <dbReference type="RuleBase" id="RU000488"/>
    </source>
</evidence>
<evidence type="ECO:0000256" key="2">
    <source>
        <dbReference type="ARBA" id="ARBA00006375"/>
    </source>
</evidence>
<feature type="region of interest" description="Disordered" evidence="23">
    <location>
        <begin position="22"/>
        <end position="63"/>
    </location>
</feature>
<feature type="repeat" description="Solcar" evidence="21">
    <location>
        <begin position="149"/>
        <end position="236"/>
    </location>
</feature>
<organism evidence="24 25">
    <name type="scientific">Sarcophilus harrisii</name>
    <name type="common">Tasmanian devil</name>
    <name type="synonym">Sarcophilus laniarius</name>
    <dbReference type="NCBI Taxonomy" id="9305"/>
    <lineage>
        <taxon>Eukaryota</taxon>
        <taxon>Metazoa</taxon>
        <taxon>Chordata</taxon>
        <taxon>Craniata</taxon>
        <taxon>Vertebrata</taxon>
        <taxon>Euteleostomi</taxon>
        <taxon>Mammalia</taxon>
        <taxon>Metatheria</taxon>
        <taxon>Dasyuromorphia</taxon>
        <taxon>Dasyuridae</taxon>
        <taxon>Sarcophilus</taxon>
    </lineage>
</organism>
<dbReference type="PANTHER" id="PTHR45788">
    <property type="entry name" value="SUCCINATE/FUMARATE MITOCHONDRIAL TRANSPORTER-RELATED"/>
    <property type="match status" value="1"/>
</dbReference>
<dbReference type="STRING" id="9305.ENSSHAP00000000219"/>
<dbReference type="Pfam" id="PF00153">
    <property type="entry name" value="Mito_carr"/>
    <property type="match status" value="3"/>
</dbReference>
<dbReference type="Gene3D" id="1.50.40.10">
    <property type="entry name" value="Mitochondrial carrier domain"/>
    <property type="match status" value="1"/>
</dbReference>
<dbReference type="AlphaFoldDB" id="G3VAL5"/>
<evidence type="ECO:0000256" key="17">
    <source>
        <dbReference type="ARBA" id="ARBA00072512"/>
    </source>
</evidence>
<comment type="catalytic activity">
    <reaction evidence="9">
        <text>cis-aconitate(in) + citrate(out) = cis-aconitate(out) + citrate(in)</text>
        <dbReference type="Rhea" id="RHEA:72475"/>
        <dbReference type="ChEBI" id="CHEBI:16383"/>
        <dbReference type="ChEBI" id="CHEBI:16947"/>
    </reaction>
</comment>
<evidence type="ECO:0000256" key="16">
    <source>
        <dbReference type="ARBA" id="ARBA00049256"/>
    </source>
</evidence>
<evidence type="ECO:0000256" key="8">
    <source>
        <dbReference type="ARBA" id="ARBA00023136"/>
    </source>
</evidence>
<dbReference type="PROSITE" id="PS50920">
    <property type="entry name" value="SOLCAR"/>
    <property type="match status" value="3"/>
</dbReference>
<evidence type="ECO:0000256" key="1">
    <source>
        <dbReference type="ARBA" id="ARBA00004225"/>
    </source>
</evidence>
<evidence type="ECO:0000256" key="15">
    <source>
        <dbReference type="ARBA" id="ARBA00048949"/>
    </source>
</evidence>
<keyword evidence="4 21" id="KW-0812">Transmembrane</keyword>
<dbReference type="RefSeq" id="XP_031813212.1">
    <property type="nucleotide sequence ID" value="XM_031957352.1"/>
</dbReference>
<dbReference type="Proteomes" id="UP000007648">
    <property type="component" value="Unassembled WGS sequence"/>
</dbReference>
<evidence type="ECO:0000256" key="18">
    <source>
        <dbReference type="ARBA" id="ARBA00077618"/>
    </source>
</evidence>
<dbReference type="GeneTree" id="ENSGT00940000165695"/>
<evidence type="ECO:0000256" key="19">
    <source>
        <dbReference type="ARBA" id="ARBA00078498"/>
    </source>
</evidence>
<dbReference type="Ensembl" id="ENSSHAT00000000223.2">
    <property type="protein sequence ID" value="ENSSHAP00000000219.2"/>
    <property type="gene ID" value="ENSSHAG00000000186.2"/>
</dbReference>
<comment type="function">
    <text evidence="20">Mitochondrial electroneutral antiporter that exports citrate from the mitochondria into the cytosol in exchange for malate. Also able to mediate the exchange of citrate for isocitrate, phosphoenolpyruvate, cis-aconitate and to a lesser extent trans-aconitate, maleate and succinate. In the cytoplasm, citrate plays important roles in fatty acid and sterol synthesis, regulation of glycolysis, protein acetylation, and other physiopathological processes.</text>
</comment>
<evidence type="ECO:0000256" key="23">
    <source>
        <dbReference type="SAM" id="MobiDB-lite"/>
    </source>
</evidence>
<gene>
    <name evidence="24" type="primary">LOC100922817</name>
</gene>
<evidence type="ECO:0000256" key="12">
    <source>
        <dbReference type="ARBA" id="ARBA00042640"/>
    </source>
</evidence>
<keyword evidence="8 21" id="KW-0472">Membrane</keyword>
<evidence type="ECO:0000256" key="4">
    <source>
        <dbReference type="ARBA" id="ARBA00022692"/>
    </source>
</evidence>
<evidence type="ECO:0000256" key="13">
    <source>
        <dbReference type="ARBA" id="ARBA00047569"/>
    </source>
</evidence>
<evidence type="ECO:0000313" key="25">
    <source>
        <dbReference type="Proteomes" id="UP000007648"/>
    </source>
</evidence>
<dbReference type="FunCoup" id="G3VAL5">
    <property type="interactions" value="1864"/>
</dbReference>
<dbReference type="KEGG" id="shr:100922817"/>
<dbReference type="GeneID" id="100922817"/>
<evidence type="ECO:0000256" key="11">
    <source>
        <dbReference type="ARBA" id="ARBA00036668"/>
    </source>
</evidence>
<proteinExistence type="inferred from homology"/>
<dbReference type="InterPro" id="IPR049563">
    <property type="entry name" value="TXTP-like"/>
</dbReference>
<dbReference type="FunFam" id="1.50.40.10:FF:000007">
    <property type="entry name" value="Mitochondrial tricarboxylate transport protein-like"/>
    <property type="match status" value="1"/>
</dbReference>
<keyword evidence="6" id="KW-1133">Transmembrane helix</keyword>
<evidence type="ECO:0000313" key="24">
    <source>
        <dbReference type="Ensembl" id="ENSSHAP00000000219.2"/>
    </source>
</evidence>
<dbReference type="SUPFAM" id="SSF103506">
    <property type="entry name" value="Mitochondrial carrier"/>
    <property type="match status" value="1"/>
</dbReference>
<comment type="catalytic activity">
    <reaction evidence="16">
        <text>phosphoenolpyruvate(in) + citrate(out) = phosphoenolpyruvate(out) + citrate(in)</text>
        <dbReference type="Rhea" id="RHEA:72487"/>
        <dbReference type="ChEBI" id="CHEBI:16947"/>
        <dbReference type="ChEBI" id="CHEBI:58702"/>
    </reaction>
</comment>
<evidence type="ECO:0000256" key="7">
    <source>
        <dbReference type="ARBA" id="ARBA00023128"/>
    </source>
</evidence>
<comment type="subcellular location">
    <subcellularLocation>
        <location evidence="1">Mitochondrion membrane</location>
        <topology evidence="1">Multi-pass membrane protein</topology>
    </subcellularLocation>
</comment>
<comment type="catalytic activity">
    <reaction evidence="14">
        <text>maleate(in) + citrate(out) = maleate(out) + citrate(in)</text>
        <dbReference type="Rhea" id="RHEA:72491"/>
        <dbReference type="ChEBI" id="CHEBI:16947"/>
        <dbReference type="ChEBI" id="CHEBI:30780"/>
    </reaction>
</comment>
<evidence type="ECO:0000256" key="21">
    <source>
        <dbReference type="PROSITE-ProRule" id="PRU00282"/>
    </source>
</evidence>
<comment type="catalytic activity">
    <reaction evidence="13">
        <text>D-threo-isocitrate(in) + citrate(out) = D-threo-isocitrate(out) + citrate(in)</text>
        <dbReference type="Rhea" id="RHEA:72471"/>
        <dbReference type="ChEBI" id="CHEBI:15562"/>
        <dbReference type="ChEBI" id="CHEBI:16947"/>
    </reaction>
</comment>
<dbReference type="GO" id="GO:0006843">
    <property type="term" value="P:mitochondrial citrate transmembrane transport"/>
    <property type="evidence" value="ECO:0007669"/>
    <property type="project" value="TreeGrafter"/>
</dbReference>
<dbReference type="OrthoDB" id="44467at2759"/>
<keyword evidence="5" id="KW-0677">Repeat</keyword>
<evidence type="ECO:0000256" key="20">
    <source>
        <dbReference type="ARBA" id="ARBA00093390"/>
    </source>
</evidence>
<feature type="repeat" description="Solcar" evidence="21">
    <location>
        <begin position="247"/>
        <end position="333"/>
    </location>
</feature>
<protein>
    <recommendedName>
        <fullName evidence="17">Tricarboxylate transport protein, mitochondrial</fullName>
    </recommendedName>
    <alternativeName>
        <fullName evidence="12">Citrate transport protein</fullName>
    </alternativeName>
    <alternativeName>
        <fullName evidence="18">Solute carrier family 25 member 1</fullName>
    </alternativeName>
    <alternativeName>
        <fullName evidence="19">Tricarboxylate carrier protein</fullName>
    </alternativeName>
</protein>
<evidence type="ECO:0000256" key="3">
    <source>
        <dbReference type="ARBA" id="ARBA00022448"/>
    </source>
</evidence>
<comment type="similarity">
    <text evidence="2 22">Belongs to the mitochondrial carrier (TC 2.A.29) family.</text>
</comment>
<accession>G3VAL5</accession>
<dbReference type="HOGENOM" id="CLU_015166_5_1_1"/>
<dbReference type="GO" id="GO:0071913">
    <property type="term" value="F:citrate secondary active transmembrane transporter activity"/>
    <property type="evidence" value="ECO:0007669"/>
    <property type="project" value="TreeGrafter"/>
</dbReference>
<keyword evidence="3 22" id="KW-0813">Transport</keyword>
<comment type="catalytic activity">
    <reaction evidence="15">
        <text>trans-aconitate(in) + citrate(out) = trans-aconitate(out) + citrate(in)</text>
        <dbReference type="Rhea" id="RHEA:72479"/>
        <dbReference type="ChEBI" id="CHEBI:15708"/>
        <dbReference type="ChEBI" id="CHEBI:16947"/>
    </reaction>
</comment>
<keyword evidence="25" id="KW-1185">Reference proteome</keyword>
<name>G3VAL5_SARHA</name>
<comment type="catalytic activity">
    <reaction evidence="10">
        <text>citrate(out) + succinate(in) = citrate(in) + succinate(out)</text>
        <dbReference type="Rhea" id="RHEA:28835"/>
        <dbReference type="ChEBI" id="CHEBI:16947"/>
        <dbReference type="ChEBI" id="CHEBI:30031"/>
    </reaction>
</comment>
<feature type="repeat" description="Solcar" evidence="21">
    <location>
        <begin position="343"/>
        <end position="428"/>
    </location>
</feature>
<reference evidence="24" key="2">
    <citation type="submission" date="2025-08" db="UniProtKB">
        <authorList>
            <consortium name="Ensembl"/>
        </authorList>
    </citation>
    <scope>IDENTIFICATION</scope>
</reference>
<dbReference type="InParanoid" id="G3VAL5"/>
<sequence length="436" mass="47661">MATKNASPGRWGCAAAGALPGFAARPRTRPSPNARGSAQGGEGGRASSGSGAPPGPPKMGGAGFRPRLLALSCGRCSRAAGGVRARGAGQGKPRRLCHAPLTPRPHLSREGMWTRSRTPVAPPRTLSNLNHERFSNSQSEASNEPRACPQRLLRPESGIAGGIEICISFPTEYIKTQLQLDERAKQPRYTSILHCVKLTIQEHGFRGLYRGLSSLLYGSIPKSAVRFGMFEFLSNRFRDADGKLSNRKSFLCGLGAGATEAVVIVCPLETIKVKFIHNQTFGEIKYQGFFHGIREIVRVQGVQGIYRGLTATIIKQGSNQAIRFFTMTSLRNWYQGDNPQKKINPFITATFGMTAGAASVFGNTPVDVVKTRMQSLEANKYKSTIDCISQIYKNEGLLAFYKGTIPRLSRVCLDMAVVFVLYEEIMKFLNLIWVTN</sequence>
<keyword evidence="7" id="KW-0496">Mitochondrion</keyword>
<dbReference type="GO" id="GO:0031966">
    <property type="term" value="C:mitochondrial membrane"/>
    <property type="evidence" value="ECO:0007669"/>
    <property type="project" value="UniProtKB-SubCell"/>
</dbReference>
<reference evidence="24 25" key="1">
    <citation type="journal article" date="2011" name="Proc. Natl. Acad. Sci. U.S.A.">
        <title>Genetic diversity and population structure of the endangered marsupial Sarcophilus harrisii (Tasmanian devil).</title>
        <authorList>
            <person name="Miller W."/>
            <person name="Hayes V.M."/>
            <person name="Ratan A."/>
            <person name="Petersen D.C."/>
            <person name="Wittekindt N.E."/>
            <person name="Miller J."/>
            <person name="Walenz B."/>
            <person name="Knight J."/>
            <person name="Qi J."/>
            <person name="Zhao F."/>
            <person name="Wang Q."/>
            <person name="Bedoya-Reina O.C."/>
            <person name="Katiyar N."/>
            <person name="Tomsho L.P."/>
            <person name="Kasson L.M."/>
            <person name="Hardie R.A."/>
            <person name="Woodbridge P."/>
            <person name="Tindall E.A."/>
            <person name="Bertelsen M.F."/>
            <person name="Dixon D."/>
            <person name="Pyecroft S."/>
            <person name="Helgen K.M."/>
            <person name="Lesk A.M."/>
            <person name="Pringle T.H."/>
            <person name="Patterson N."/>
            <person name="Zhang Y."/>
            <person name="Kreiss A."/>
            <person name="Woods G.M."/>
            <person name="Jones M.E."/>
            <person name="Schuster S.C."/>
        </authorList>
    </citation>
    <scope>NUCLEOTIDE SEQUENCE [LARGE SCALE GENOMIC DNA]</scope>
</reference>
<evidence type="ECO:0000256" key="10">
    <source>
        <dbReference type="ARBA" id="ARBA00036264"/>
    </source>
</evidence>
<evidence type="ECO:0000256" key="6">
    <source>
        <dbReference type="ARBA" id="ARBA00022989"/>
    </source>
</evidence>
<comment type="catalytic activity">
    <reaction evidence="11">
        <text>citrate(out) + (S)-malate(in) = citrate(in) + (S)-malate(out)</text>
        <dbReference type="Rhea" id="RHEA:72483"/>
        <dbReference type="ChEBI" id="CHEBI:15589"/>
        <dbReference type="ChEBI" id="CHEBI:16947"/>
    </reaction>
</comment>
<dbReference type="eggNOG" id="KOG0756">
    <property type="taxonomic scope" value="Eukaryota"/>
</dbReference>
<feature type="region of interest" description="Disordered" evidence="23">
    <location>
        <begin position="82"/>
        <end position="109"/>
    </location>
</feature>